<gene>
    <name evidence="1" type="ORF">Vqi01_56500</name>
</gene>
<dbReference type="Proteomes" id="UP000653076">
    <property type="component" value="Unassembled WGS sequence"/>
</dbReference>
<reference evidence="1 2" key="1">
    <citation type="submission" date="2021-01" db="EMBL/GenBank/DDBJ databases">
        <title>Whole genome shotgun sequence of Verrucosispora qiuiae NBRC 106684.</title>
        <authorList>
            <person name="Komaki H."/>
            <person name="Tamura T."/>
        </authorList>
    </citation>
    <scope>NUCLEOTIDE SEQUENCE [LARGE SCALE GENOMIC DNA]</scope>
    <source>
        <strain evidence="1 2">NBRC 106684</strain>
    </source>
</reference>
<name>A0ABQ4JIR4_9ACTN</name>
<proteinExistence type="predicted"/>
<keyword evidence="2" id="KW-1185">Reference proteome</keyword>
<evidence type="ECO:0000313" key="2">
    <source>
        <dbReference type="Proteomes" id="UP000653076"/>
    </source>
</evidence>
<protein>
    <submittedName>
        <fullName evidence="1">Uncharacterized protein</fullName>
    </submittedName>
</protein>
<organism evidence="1 2">
    <name type="scientific">Micromonospora qiuiae</name>
    <dbReference type="NCBI Taxonomy" id="502268"/>
    <lineage>
        <taxon>Bacteria</taxon>
        <taxon>Bacillati</taxon>
        <taxon>Actinomycetota</taxon>
        <taxon>Actinomycetes</taxon>
        <taxon>Micromonosporales</taxon>
        <taxon>Micromonosporaceae</taxon>
        <taxon>Micromonospora</taxon>
    </lineage>
</organism>
<sequence>MTSSEYDDEALWLKAKLFLNHAMDDEPRAFDERALWASLALELLAKAALSRVLPLLIASPTEDGGNLLVASGLVEGEGRFTSVKAHTLYSRCQKAFRPFSERDAQQITWARNPYLHGGCPTFTPIPPDAWWPRFWAQAAILVNAQDKSLDELVGSDRLSIVEKHLAQNKKNIEHRFEMLIERARQRLAQFRAGSLPARLAREWANPADLSLGWDYRTDQACPACGSVGVLEGADAESREVKYDELDEHYYDVLLELTISAEHFSCETCRLVLDTRELIEAAELPATFVTEGDFRDYEDDDYGND</sequence>
<dbReference type="RefSeq" id="WP_204038195.1">
    <property type="nucleotide sequence ID" value="NZ_BOPC01000116.1"/>
</dbReference>
<comment type="caution">
    <text evidence="1">The sequence shown here is derived from an EMBL/GenBank/DDBJ whole genome shotgun (WGS) entry which is preliminary data.</text>
</comment>
<evidence type="ECO:0000313" key="1">
    <source>
        <dbReference type="EMBL" id="GIJ30488.1"/>
    </source>
</evidence>
<dbReference type="EMBL" id="BOPC01000116">
    <property type="protein sequence ID" value="GIJ30488.1"/>
    <property type="molecule type" value="Genomic_DNA"/>
</dbReference>
<accession>A0ABQ4JIR4</accession>